<feature type="region of interest" description="Disordered" evidence="1">
    <location>
        <begin position="77"/>
        <end position="100"/>
    </location>
</feature>
<dbReference type="Proteomes" id="UP000015423">
    <property type="component" value="Chromosome"/>
</dbReference>
<name>S5UT36_STRC3</name>
<dbReference type="EMBL" id="CP006259">
    <property type="protein sequence ID" value="AGS70308.1"/>
    <property type="molecule type" value="Genomic_DNA"/>
</dbReference>
<dbReference type="HOGENOM" id="CLU_180849_0_0_11"/>
<sequence length="100" mass="10843">METTKKDMDERPARTAGEAVERLRAALCGVGIVLPSLRVDPLSVSDEDPYALVDLGRCNLTVASRLAAALDRVPVEPAPPGEALRERVRRLNHESVRGVT</sequence>
<accession>S5UT36</accession>
<protein>
    <submittedName>
        <fullName evidence="2">Uncharacterized protein</fullName>
    </submittedName>
</protein>
<organism evidence="2 3">
    <name type="scientific">Streptomyces collinus (strain DSM 40733 / Tue 365)</name>
    <dbReference type="NCBI Taxonomy" id="1214242"/>
    <lineage>
        <taxon>Bacteria</taxon>
        <taxon>Bacillati</taxon>
        <taxon>Actinomycetota</taxon>
        <taxon>Actinomycetes</taxon>
        <taxon>Kitasatosporales</taxon>
        <taxon>Streptomycetaceae</taxon>
        <taxon>Streptomyces</taxon>
    </lineage>
</organism>
<dbReference type="AlphaFoldDB" id="S5UT36"/>
<dbReference type="PATRIC" id="fig|1214242.5.peg.3580"/>
<reference evidence="3" key="1">
    <citation type="submission" date="2012-10" db="EMBL/GenBank/DDBJ databases">
        <title>The complete genome sequence of Streptomyces collinus Tu 365.</title>
        <authorList>
            <person name="Ruckert C."/>
            <person name="Szczepanowski R."/>
            <person name="Goesmann A."/>
            <person name="Pross E.K."/>
            <person name="Musiol E.M."/>
            <person name="Blin K."/>
            <person name="Wohlleben W."/>
            <person name="Puhler A."/>
            <person name="Weber T."/>
            <person name="Kalinowski J."/>
        </authorList>
    </citation>
    <scope>NUCLEOTIDE SEQUENCE [LARGE SCALE GENOMIC DNA]</scope>
    <source>
        <strain evidence="3">DSM 40733 / Tue 365</strain>
    </source>
</reference>
<evidence type="ECO:0000313" key="2">
    <source>
        <dbReference type="EMBL" id="AGS70308.1"/>
    </source>
</evidence>
<evidence type="ECO:0000256" key="1">
    <source>
        <dbReference type="SAM" id="MobiDB-lite"/>
    </source>
</evidence>
<evidence type="ECO:0000313" key="3">
    <source>
        <dbReference type="Proteomes" id="UP000015423"/>
    </source>
</evidence>
<keyword evidence="3" id="KW-1185">Reference proteome</keyword>
<feature type="compositionally biased region" description="Basic and acidic residues" evidence="1">
    <location>
        <begin position="83"/>
        <end position="100"/>
    </location>
</feature>
<dbReference type="STRING" id="1214242.B446_17460"/>
<dbReference type="RefSeq" id="WP_020940776.1">
    <property type="nucleotide sequence ID" value="NC_021985.1"/>
</dbReference>
<gene>
    <name evidence="2" type="ORF">B446_17460</name>
</gene>
<dbReference type="KEGG" id="sci:B446_17460"/>
<reference evidence="2 3" key="2">
    <citation type="journal article" date="2013" name="J. Biotechnol.">
        <title>Complete genome sequence of the kirromycin producer Streptomyces collinus Tu 365 consisting of a linear chromosome and two linear plasmids.</title>
        <authorList>
            <person name="Ruckert C."/>
            <person name="Szczepanowski R."/>
            <person name="Albersmeier A."/>
            <person name="Goesmann A."/>
            <person name="Iftime D."/>
            <person name="Musiol E.M."/>
            <person name="Blin K."/>
            <person name="Wohlleben W."/>
            <person name="Puhler A."/>
            <person name="Kalinowski J."/>
            <person name="Weber T."/>
        </authorList>
    </citation>
    <scope>NUCLEOTIDE SEQUENCE [LARGE SCALE GENOMIC DNA]</scope>
    <source>
        <strain evidence="3">DSM 40733 / Tue 365</strain>
    </source>
</reference>
<proteinExistence type="predicted"/>